<evidence type="ECO:0000313" key="2">
    <source>
        <dbReference type="Proteomes" id="UP000018417"/>
    </source>
</evidence>
<accession>N9FDD8</accession>
<gene>
    <name evidence="1" type="ORF">F934_01275</name>
</gene>
<name>N9FDD8_9GAMM</name>
<proteinExistence type="predicted"/>
<evidence type="ECO:0000313" key="1">
    <source>
        <dbReference type="EMBL" id="ENW05310.1"/>
    </source>
</evidence>
<dbReference type="Proteomes" id="UP000018417">
    <property type="component" value="Unassembled WGS sequence"/>
</dbReference>
<dbReference type="EMBL" id="APQK01000011">
    <property type="protein sequence ID" value="ENW05310.1"/>
    <property type="molecule type" value="Genomic_DNA"/>
</dbReference>
<dbReference type="AlphaFoldDB" id="N9FDD8"/>
<protein>
    <submittedName>
        <fullName evidence="1">Uncharacterized protein</fullName>
    </submittedName>
</protein>
<comment type="caution">
    <text evidence="1">The sequence shown here is derived from an EMBL/GenBank/DDBJ whole genome shotgun (WGS) entry which is preliminary data.</text>
</comment>
<dbReference type="HOGENOM" id="CLU_3094455_0_0_6"/>
<organism evidence="1 2">
    <name type="scientific">Acinetobacter beijerinckii ANC 3835</name>
    <dbReference type="NCBI Taxonomy" id="1217649"/>
    <lineage>
        <taxon>Bacteria</taxon>
        <taxon>Pseudomonadati</taxon>
        <taxon>Pseudomonadota</taxon>
        <taxon>Gammaproteobacteria</taxon>
        <taxon>Moraxellales</taxon>
        <taxon>Moraxellaceae</taxon>
        <taxon>Acinetobacter</taxon>
    </lineage>
</organism>
<reference evidence="1 2" key="1">
    <citation type="submission" date="2013-02" db="EMBL/GenBank/DDBJ databases">
        <title>The Genome Sequence of Acinetobacter beijerinckii ANC 3835.</title>
        <authorList>
            <consortium name="The Broad Institute Genome Sequencing Platform"/>
            <consortium name="The Broad Institute Genome Sequencing Center for Infectious Disease"/>
            <person name="Cerqueira G."/>
            <person name="Feldgarden M."/>
            <person name="Courvalin P."/>
            <person name="Perichon B."/>
            <person name="Grillot-Courvalin C."/>
            <person name="Clermont D."/>
            <person name="Rocha E."/>
            <person name="Yoon E.-J."/>
            <person name="Nemec A."/>
            <person name="Walker B."/>
            <person name="Young S.K."/>
            <person name="Zeng Q."/>
            <person name="Gargeya S."/>
            <person name="Fitzgerald M."/>
            <person name="Haas B."/>
            <person name="Abouelleil A."/>
            <person name="Alvarado L."/>
            <person name="Arachchi H.M."/>
            <person name="Berlin A.M."/>
            <person name="Chapman S.B."/>
            <person name="Dewar J."/>
            <person name="Goldberg J."/>
            <person name="Griggs A."/>
            <person name="Gujja S."/>
            <person name="Hansen M."/>
            <person name="Howarth C."/>
            <person name="Imamovic A."/>
            <person name="Larimer J."/>
            <person name="McCowan C."/>
            <person name="Murphy C."/>
            <person name="Neiman D."/>
            <person name="Pearson M."/>
            <person name="Priest M."/>
            <person name="Roberts A."/>
            <person name="Saif S."/>
            <person name="Shea T."/>
            <person name="Sisk P."/>
            <person name="Sykes S."/>
            <person name="Wortman J."/>
            <person name="Nusbaum C."/>
            <person name="Birren B."/>
        </authorList>
    </citation>
    <scope>NUCLEOTIDE SEQUENCE [LARGE SCALE GENOMIC DNA]</scope>
    <source>
        <strain evidence="1 2">ANC 3835</strain>
    </source>
</reference>
<sequence length="51" mass="6230">MFDFDHACLVAEHTIESQDQTKLRYFLDLLMLDYKRTNRLYDIFLVVDLFI</sequence>